<dbReference type="EMBL" id="FQUS01000035">
    <property type="protein sequence ID" value="SHG56724.1"/>
    <property type="molecule type" value="Genomic_DNA"/>
</dbReference>
<evidence type="ECO:0000256" key="2">
    <source>
        <dbReference type="ARBA" id="ARBA00022723"/>
    </source>
</evidence>
<proteinExistence type="inferred from homology"/>
<evidence type="ECO:0000259" key="5">
    <source>
        <dbReference type="Pfam" id="PF00884"/>
    </source>
</evidence>
<keyword evidence="3" id="KW-0378">Hydrolase</keyword>
<keyword evidence="2" id="KW-0479">Metal-binding</keyword>
<dbReference type="Gene3D" id="3.30.1120.10">
    <property type="match status" value="1"/>
</dbReference>
<organism evidence="6 7">
    <name type="scientific">Fodinibius roseus</name>
    <dbReference type="NCBI Taxonomy" id="1194090"/>
    <lineage>
        <taxon>Bacteria</taxon>
        <taxon>Pseudomonadati</taxon>
        <taxon>Balneolota</taxon>
        <taxon>Balneolia</taxon>
        <taxon>Balneolales</taxon>
        <taxon>Balneolaceae</taxon>
        <taxon>Fodinibius</taxon>
    </lineage>
</organism>
<dbReference type="PROSITE" id="PS00523">
    <property type="entry name" value="SULFATASE_1"/>
    <property type="match status" value="1"/>
</dbReference>
<evidence type="ECO:0000256" key="4">
    <source>
        <dbReference type="ARBA" id="ARBA00022837"/>
    </source>
</evidence>
<dbReference type="CDD" id="cd16143">
    <property type="entry name" value="ARS_like"/>
    <property type="match status" value="1"/>
</dbReference>
<dbReference type="InterPro" id="IPR017850">
    <property type="entry name" value="Alkaline_phosphatase_core_sf"/>
</dbReference>
<sequence>MFIHDVQGQDKPNIVVILADDLGYGDVSFYNENAAFKTPNIDRLGDAGVAFTNAHTTSAVCTPTRYGLLTGRYNWRSTLKSGVTWGYSGPLIPNERMTVADMLQARNYETAFIGKWHLGWDWHFAGEGPEDLDNPNIRPEVDFSQPIENGPNTRGFGYSYAIPASLDMPPYVYVENNQPTTIPADTTVNYDQKGFWRKGLTGSDFSHADVLPHLTNKTIKYINEQASNSDPFFVYFALPAPHTPILPTSEYLGKSNSNLYGDFVLQVDGMVGKVMEALEANGLFDDTILIFTSDNGASPRADFEELQQAGHDPSYIYRGHKADIYEAGLRVPFLVSWPDGIEGSFASNETISTADFMATFADLTGTNLPDNAAEDSYSFLPVLKQLAYGKPLREATVLHSIDGRFAIMKEEWKLILWPGSGGWSYPNTEEDLRGLPSFQLYNLEKDPAEKFNLVHIYPDKVKELKSLLEIYIDEGRSTPGIPQTNEGPERWEQLDWMEL</sequence>
<reference evidence="6 7" key="1">
    <citation type="submission" date="2016-11" db="EMBL/GenBank/DDBJ databases">
        <authorList>
            <person name="Jaros S."/>
            <person name="Januszkiewicz K."/>
            <person name="Wedrychowicz H."/>
        </authorList>
    </citation>
    <scope>NUCLEOTIDE SEQUENCE [LARGE SCALE GENOMIC DNA]</scope>
    <source>
        <strain evidence="6 7">DSM 21986</strain>
    </source>
</reference>
<evidence type="ECO:0000313" key="6">
    <source>
        <dbReference type="EMBL" id="SHG56724.1"/>
    </source>
</evidence>
<accession>A0A1M5KV89</accession>
<evidence type="ECO:0000256" key="1">
    <source>
        <dbReference type="ARBA" id="ARBA00008779"/>
    </source>
</evidence>
<comment type="similarity">
    <text evidence="1">Belongs to the sulfatase family.</text>
</comment>
<dbReference type="Gene3D" id="3.40.720.10">
    <property type="entry name" value="Alkaline Phosphatase, subunit A"/>
    <property type="match status" value="1"/>
</dbReference>
<dbReference type="SUPFAM" id="SSF53649">
    <property type="entry name" value="Alkaline phosphatase-like"/>
    <property type="match status" value="1"/>
</dbReference>
<dbReference type="PANTHER" id="PTHR42693:SF53">
    <property type="entry name" value="ENDO-4-O-SULFATASE"/>
    <property type="match status" value="1"/>
</dbReference>
<dbReference type="Proteomes" id="UP000184041">
    <property type="component" value="Unassembled WGS sequence"/>
</dbReference>
<dbReference type="GO" id="GO:0046872">
    <property type="term" value="F:metal ion binding"/>
    <property type="evidence" value="ECO:0007669"/>
    <property type="project" value="UniProtKB-KW"/>
</dbReference>
<dbReference type="AlphaFoldDB" id="A0A1M5KV89"/>
<evidence type="ECO:0000313" key="7">
    <source>
        <dbReference type="Proteomes" id="UP000184041"/>
    </source>
</evidence>
<dbReference type="RefSeq" id="WP_211483242.1">
    <property type="nucleotide sequence ID" value="NZ_FQUS01000035.1"/>
</dbReference>
<dbReference type="InterPro" id="IPR024607">
    <property type="entry name" value="Sulfatase_CS"/>
</dbReference>
<protein>
    <submittedName>
        <fullName evidence="6">Arylsulfatase A</fullName>
    </submittedName>
</protein>
<dbReference type="STRING" id="1194090.SAMN05443144_1351"/>
<dbReference type="Pfam" id="PF00884">
    <property type="entry name" value="Sulfatase"/>
    <property type="match status" value="1"/>
</dbReference>
<evidence type="ECO:0000256" key="3">
    <source>
        <dbReference type="ARBA" id="ARBA00022801"/>
    </source>
</evidence>
<dbReference type="PANTHER" id="PTHR42693">
    <property type="entry name" value="ARYLSULFATASE FAMILY MEMBER"/>
    <property type="match status" value="1"/>
</dbReference>
<gene>
    <name evidence="6" type="ORF">SAMN05443144_1351</name>
</gene>
<keyword evidence="7" id="KW-1185">Reference proteome</keyword>
<feature type="domain" description="Sulfatase N-terminal" evidence="5">
    <location>
        <begin position="12"/>
        <end position="365"/>
    </location>
</feature>
<dbReference type="GO" id="GO:0004065">
    <property type="term" value="F:arylsulfatase activity"/>
    <property type="evidence" value="ECO:0007669"/>
    <property type="project" value="TreeGrafter"/>
</dbReference>
<name>A0A1M5KV89_9BACT</name>
<dbReference type="InterPro" id="IPR000917">
    <property type="entry name" value="Sulfatase_N"/>
</dbReference>
<keyword evidence="4" id="KW-0106">Calcium</keyword>
<dbReference type="InterPro" id="IPR050738">
    <property type="entry name" value="Sulfatase"/>
</dbReference>